<gene>
    <name evidence="3" type="ORF">M989_04661</name>
</gene>
<dbReference type="PATRIC" id="fig|1354264.4.peg.4855"/>
<comment type="caution">
    <text evidence="3">The sequence shown here is derived from an EMBL/GenBank/DDBJ whole genome shotgun (WGS) entry which is preliminary data.</text>
</comment>
<dbReference type="Proteomes" id="UP000078386">
    <property type="component" value="Unassembled WGS sequence"/>
</dbReference>
<dbReference type="PANTHER" id="PTHR13887">
    <property type="entry name" value="GLUTATHIONE S-TRANSFERASE KAPPA"/>
    <property type="match status" value="1"/>
</dbReference>
<feature type="domain" description="Thioredoxin-like fold" evidence="2">
    <location>
        <begin position="75"/>
        <end position="230"/>
    </location>
</feature>
<keyword evidence="4" id="KW-1185">Reference proteome</keyword>
<evidence type="ECO:0000259" key="2">
    <source>
        <dbReference type="Pfam" id="PF13462"/>
    </source>
</evidence>
<dbReference type="InterPro" id="IPR012336">
    <property type="entry name" value="Thioredoxin-like_fold"/>
</dbReference>
<comment type="similarity">
    <text evidence="1">Belongs to the thioredoxin family. DsbA subfamily.</text>
</comment>
<protein>
    <submittedName>
        <fullName evidence="3">Periplasmic thiol:disulfide interchange protein</fullName>
    </submittedName>
</protein>
<dbReference type="EMBL" id="LXEU01000102">
    <property type="protein sequence ID" value="OAT44682.1"/>
    <property type="molecule type" value="Genomic_DNA"/>
</dbReference>
<proteinExistence type="inferred from homology"/>
<evidence type="ECO:0000313" key="3">
    <source>
        <dbReference type="EMBL" id="OAT44682.1"/>
    </source>
</evidence>
<dbReference type="InterPro" id="IPR036249">
    <property type="entry name" value="Thioredoxin-like_sf"/>
</dbReference>
<reference evidence="3 4" key="1">
    <citation type="submission" date="2016-04" db="EMBL/GenBank/DDBJ databases">
        <title>ATOL: Assembling a taxonomically balanced genome-scale reconstruction of the evolutionary history of the Enterobacteriaceae.</title>
        <authorList>
            <person name="Plunkett G.III."/>
            <person name="Neeno-Eckwall E.C."/>
            <person name="Glasner J.D."/>
            <person name="Perna N.T."/>
        </authorList>
    </citation>
    <scope>NUCLEOTIDE SEQUENCE [LARGE SCALE GENOMIC DNA]</scope>
    <source>
        <strain evidence="3 4">ATCC 51603</strain>
    </source>
</reference>
<dbReference type="Gene3D" id="3.40.30.10">
    <property type="entry name" value="Glutaredoxin"/>
    <property type="match status" value="1"/>
</dbReference>
<accession>A0A1B7J9S0</accession>
<evidence type="ECO:0000313" key="4">
    <source>
        <dbReference type="Proteomes" id="UP000078386"/>
    </source>
</evidence>
<sequence length="267" mass="29440">MVISFITYKTQVMTNQLLDKMSTSLATNPVAQSGAKGNLQDEVKDALKSIADQKLAEERKALYKGWDKANKNTDGRYIYGEPGARFSLINYEDLECPFCKRFKETPKYIVDTATAGAVNWEWRHYPMSFHEPVASKAAAVAECIAEQKGPSAFWAVTDYWFNHTETNGKGFKDADSIPALFEVDQAKYDTCMGSTEVIKRIKQDMEAGSAAGVDGTPTTIVRDNVTGKEVSVVGAQPFSKFVEVIQAMVTDSQKDTSGETSPSQPEK</sequence>
<dbReference type="Pfam" id="PF13462">
    <property type="entry name" value="Thioredoxin_4"/>
    <property type="match status" value="1"/>
</dbReference>
<dbReference type="SUPFAM" id="SSF52833">
    <property type="entry name" value="Thioredoxin-like"/>
    <property type="match status" value="1"/>
</dbReference>
<dbReference type="PANTHER" id="PTHR13887:SF56">
    <property type="entry name" value="THIOREDOXIN-LIKE REDUCTASE RV2466C"/>
    <property type="match status" value="1"/>
</dbReference>
<evidence type="ECO:0000256" key="1">
    <source>
        <dbReference type="ARBA" id="ARBA00005791"/>
    </source>
</evidence>
<name>A0A1B7J9S0_9ENTR</name>
<dbReference type="CDD" id="cd02972">
    <property type="entry name" value="DsbA_family"/>
    <property type="match status" value="1"/>
</dbReference>
<dbReference type="AlphaFoldDB" id="A0A1B7J9S0"/>
<organism evidence="3 4">
    <name type="scientific">Kluyvera georgiana ATCC 51603</name>
    <dbReference type="NCBI Taxonomy" id="1354264"/>
    <lineage>
        <taxon>Bacteria</taxon>
        <taxon>Pseudomonadati</taxon>
        <taxon>Pseudomonadota</taxon>
        <taxon>Gammaproteobacteria</taxon>
        <taxon>Enterobacterales</taxon>
        <taxon>Enterobacteriaceae</taxon>
        <taxon>Kluyvera</taxon>
    </lineage>
</organism>